<feature type="domain" description="Thiolase N-terminal" evidence="5">
    <location>
        <begin position="5"/>
        <end position="261"/>
    </location>
</feature>
<dbReference type="InterPro" id="IPR016039">
    <property type="entry name" value="Thiolase-like"/>
</dbReference>
<keyword evidence="2 4" id="KW-0808">Transferase</keyword>
<dbReference type="InterPro" id="IPR020616">
    <property type="entry name" value="Thiolase_N"/>
</dbReference>
<dbReference type="EMBL" id="BAABFB010000024">
    <property type="protein sequence ID" value="GAA4474992.1"/>
    <property type="molecule type" value="Genomic_DNA"/>
</dbReference>
<dbReference type="NCBIfam" id="TIGR01930">
    <property type="entry name" value="AcCoA-C-Actrans"/>
    <property type="match status" value="1"/>
</dbReference>
<dbReference type="SUPFAM" id="SSF53901">
    <property type="entry name" value="Thiolase-like"/>
    <property type="match status" value="2"/>
</dbReference>
<dbReference type="PANTHER" id="PTHR43365">
    <property type="entry name" value="BLR7806 PROTEIN"/>
    <property type="match status" value="1"/>
</dbReference>
<evidence type="ECO:0000313" key="7">
    <source>
        <dbReference type="EMBL" id="GAA4474992.1"/>
    </source>
</evidence>
<dbReference type="Pfam" id="PF00108">
    <property type="entry name" value="Thiolase_N"/>
    <property type="match status" value="1"/>
</dbReference>
<dbReference type="InterPro" id="IPR002155">
    <property type="entry name" value="Thiolase"/>
</dbReference>
<comment type="caution">
    <text evidence="7">The sequence shown here is derived from an EMBL/GenBank/DDBJ whole genome shotgun (WGS) entry which is preliminary data.</text>
</comment>
<evidence type="ECO:0000256" key="2">
    <source>
        <dbReference type="ARBA" id="ARBA00022679"/>
    </source>
</evidence>
<evidence type="ECO:0000256" key="1">
    <source>
        <dbReference type="ARBA" id="ARBA00010982"/>
    </source>
</evidence>
<evidence type="ECO:0000313" key="8">
    <source>
        <dbReference type="Proteomes" id="UP001501183"/>
    </source>
</evidence>
<dbReference type="InterPro" id="IPR020617">
    <property type="entry name" value="Thiolase_C"/>
</dbReference>
<dbReference type="CDD" id="cd00751">
    <property type="entry name" value="thiolase"/>
    <property type="match status" value="1"/>
</dbReference>
<keyword evidence="3 4" id="KW-0012">Acyltransferase</keyword>
<gene>
    <name evidence="7" type="ORF">GCM10023094_11600</name>
</gene>
<evidence type="ECO:0000259" key="6">
    <source>
        <dbReference type="Pfam" id="PF02803"/>
    </source>
</evidence>
<evidence type="ECO:0000256" key="3">
    <source>
        <dbReference type="ARBA" id="ARBA00023315"/>
    </source>
</evidence>
<feature type="domain" description="Thiolase C-terminal" evidence="6">
    <location>
        <begin position="269"/>
        <end position="389"/>
    </location>
</feature>
<name>A0ABP8NYV0_9NOCA</name>
<accession>A0ABP8NYV0</accession>
<dbReference type="PANTHER" id="PTHR43365:SF1">
    <property type="entry name" value="ACETYL-COA C-ACYLTRANSFERASE"/>
    <property type="match status" value="1"/>
</dbReference>
<sequence length="394" mass="41110">MNRAVIVDAVRTPLGKGKQTGALAGVHPVDLLAQVLRGLVERNDLDPAVLDDVIVGNVTQAGEQGGTPARQAVLAAGFPIHIPGVTVERKCGSGQQAIDFAVQGVMSGAYDILIAGGVESMSRVPMGCNRMGADVYGPAVNSRFPDLVSQGIAAELVAHKWGMSRAQLDEYSAASHLRADHVQKQGWFDDEIVPVTGPDGVVTADETIRPGTTPGSLSGLRTVFDTDDMRARFPHLEWMVTAGSSSQITDGAAGLLIMNEDTAHRMGLRPRAAVYASAVVGDDPELMLTGPIPATHKVLKRSGLSITDISAVEVNEAFAPVPLAWQAEFGVDPAILNPVGGAIALGHPLGASGARIMVSLIHQLERTGGRFGLQTMCEAGGMANATIVESLAAR</sequence>
<organism evidence="7 8">
    <name type="scientific">Rhodococcus olei</name>
    <dbReference type="NCBI Taxonomy" id="2161675"/>
    <lineage>
        <taxon>Bacteria</taxon>
        <taxon>Bacillati</taxon>
        <taxon>Actinomycetota</taxon>
        <taxon>Actinomycetes</taxon>
        <taxon>Mycobacteriales</taxon>
        <taxon>Nocardiaceae</taxon>
        <taxon>Rhodococcus</taxon>
    </lineage>
</organism>
<protein>
    <submittedName>
        <fullName evidence="7">Thiolase family protein</fullName>
    </submittedName>
</protein>
<dbReference type="PROSITE" id="PS00737">
    <property type="entry name" value="THIOLASE_2"/>
    <property type="match status" value="1"/>
</dbReference>
<proteinExistence type="inferred from homology"/>
<dbReference type="InterPro" id="IPR020613">
    <property type="entry name" value="Thiolase_CS"/>
</dbReference>
<dbReference type="Proteomes" id="UP001501183">
    <property type="component" value="Unassembled WGS sequence"/>
</dbReference>
<dbReference type="Gene3D" id="3.40.47.10">
    <property type="match status" value="2"/>
</dbReference>
<reference evidence="8" key="1">
    <citation type="journal article" date="2019" name="Int. J. Syst. Evol. Microbiol.">
        <title>The Global Catalogue of Microorganisms (GCM) 10K type strain sequencing project: providing services to taxonomists for standard genome sequencing and annotation.</title>
        <authorList>
            <consortium name="The Broad Institute Genomics Platform"/>
            <consortium name="The Broad Institute Genome Sequencing Center for Infectious Disease"/>
            <person name="Wu L."/>
            <person name="Ma J."/>
        </authorList>
    </citation>
    <scope>NUCLEOTIDE SEQUENCE [LARGE SCALE GENOMIC DNA]</scope>
    <source>
        <strain evidence="8">JCM 32206</strain>
    </source>
</reference>
<evidence type="ECO:0000259" key="5">
    <source>
        <dbReference type="Pfam" id="PF00108"/>
    </source>
</evidence>
<comment type="similarity">
    <text evidence="1 4">Belongs to the thiolase-like superfamily. Thiolase family.</text>
</comment>
<dbReference type="PIRSF" id="PIRSF000429">
    <property type="entry name" value="Ac-CoA_Ac_transf"/>
    <property type="match status" value="1"/>
</dbReference>
<evidence type="ECO:0000256" key="4">
    <source>
        <dbReference type="RuleBase" id="RU003557"/>
    </source>
</evidence>
<dbReference type="RefSeq" id="WP_345342827.1">
    <property type="nucleotide sequence ID" value="NZ_BAABFB010000024.1"/>
</dbReference>
<dbReference type="Pfam" id="PF02803">
    <property type="entry name" value="Thiolase_C"/>
    <property type="match status" value="1"/>
</dbReference>
<keyword evidence="8" id="KW-1185">Reference proteome</keyword>